<comment type="caution">
    <text evidence="3">The sequence shown here is derived from an EMBL/GenBank/DDBJ whole genome shotgun (WGS) entry which is preliminary data.</text>
</comment>
<dbReference type="EMBL" id="JAHYBZ010000013">
    <property type="protein sequence ID" value="MBW6401672.1"/>
    <property type="molecule type" value="Genomic_DNA"/>
</dbReference>
<protein>
    <submittedName>
        <fullName evidence="3">Hydantoinase/oxoprolinase family protein</fullName>
    </submittedName>
</protein>
<gene>
    <name evidence="3" type="ORF">KPL78_27720</name>
</gene>
<evidence type="ECO:0000313" key="3">
    <source>
        <dbReference type="EMBL" id="MBW6401672.1"/>
    </source>
</evidence>
<evidence type="ECO:0000313" key="4">
    <source>
        <dbReference type="Proteomes" id="UP001196565"/>
    </source>
</evidence>
<sequence length="673" mass="70795">MKVGVEIGGTFTDLVCIDETGVRLTKVPSTPREPDRGVFDAIAAAGIPLDGMADLAHGSTVATNAVLERKGSRLALLTTEGFRDVLQLRRQDREQLFDIFYRKPDPLVPRYDTLEVPERTVSDGGIARDLDMAVFGPVLARFLDEGQHGAVAICLLNSFANPAHERAIADWLAEHRPGLPVTCSVDVTREFREYERTSTATLAAYVQPVLDAYLRRIEARLAEGGFAGRFSMMQSNGGRVPAAAIRRNAVTALLSGPAAGVTGAIRQAALSGHRDIITLDIGGTSADVCLVQDGRPELTREARVDTLPVLMPMVDITTIGAGGGSLVWVDDGGLLRVGPRSAGADPGPACYGRGGTQPTLTDAHVICGRLPSDAKLAGALPLDAGAARKAYEPLAAELGMSVETLADSAIQIAVANIVSAIRLVSTSRGRDPRDYALVPFGGAGPLHAAAVAEALAIDTVVVPPNAGVISAYGLLAADYSLYDSLTRRTALDVGAPEAVRATLEEMLSGLHRRADAISLGADRHPEAVLEMRYVGQAFEIPVPLDLGGLATLTTEALLDAFAAEHRRIYRLGAVGQVRPVEIVSYRVGLHVPHGTVPSLAEIAGPPLTVPETAATIFDGGRDRPARRMARAAIGADPVAGPLALQDLTAMVYVPEGWTAATDPSGNLILRRGA</sequence>
<organism evidence="3 4">
    <name type="scientific">Roseomonas alba</name>
    <dbReference type="NCBI Taxonomy" id="2846776"/>
    <lineage>
        <taxon>Bacteria</taxon>
        <taxon>Pseudomonadati</taxon>
        <taxon>Pseudomonadota</taxon>
        <taxon>Alphaproteobacteria</taxon>
        <taxon>Acetobacterales</taxon>
        <taxon>Roseomonadaceae</taxon>
        <taxon>Roseomonas</taxon>
    </lineage>
</organism>
<dbReference type="InterPro" id="IPR002821">
    <property type="entry name" value="Hydantoinase_A"/>
</dbReference>
<dbReference type="InterPro" id="IPR008040">
    <property type="entry name" value="Hydant_A_N"/>
</dbReference>
<name>A0ABS7AIV8_9PROT</name>
<dbReference type="PANTHER" id="PTHR11365:SF23">
    <property type="entry name" value="HYPOTHETICAL 5-OXOPROLINASE (EUROFUNG)-RELATED"/>
    <property type="match status" value="1"/>
</dbReference>
<dbReference type="Pfam" id="PF05378">
    <property type="entry name" value="Hydant_A_N"/>
    <property type="match status" value="1"/>
</dbReference>
<dbReference type="Proteomes" id="UP001196565">
    <property type="component" value="Unassembled WGS sequence"/>
</dbReference>
<keyword evidence="4" id="KW-1185">Reference proteome</keyword>
<evidence type="ECO:0000259" key="2">
    <source>
        <dbReference type="Pfam" id="PF05378"/>
    </source>
</evidence>
<feature type="domain" description="Hydantoinase A/oxoprolinase" evidence="1">
    <location>
        <begin position="196"/>
        <end position="479"/>
    </location>
</feature>
<evidence type="ECO:0000259" key="1">
    <source>
        <dbReference type="Pfam" id="PF01968"/>
    </source>
</evidence>
<dbReference type="InterPro" id="IPR045079">
    <property type="entry name" value="Oxoprolinase-like"/>
</dbReference>
<reference evidence="3 4" key="1">
    <citation type="submission" date="2021-07" db="EMBL/GenBank/DDBJ databases">
        <authorList>
            <person name="So Y."/>
        </authorList>
    </citation>
    <scope>NUCLEOTIDE SEQUENCE [LARGE SCALE GENOMIC DNA]</scope>
    <source>
        <strain evidence="3 4">HJA6</strain>
    </source>
</reference>
<dbReference type="RefSeq" id="WP_219766549.1">
    <property type="nucleotide sequence ID" value="NZ_JAHYBZ010000013.1"/>
</dbReference>
<accession>A0ABS7AIV8</accession>
<feature type="domain" description="Hydantoinase/oxoprolinase N-terminal" evidence="2">
    <location>
        <begin position="2"/>
        <end position="174"/>
    </location>
</feature>
<proteinExistence type="predicted"/>
<dbReference type="PANTHER" id="PTHR11365">
    <property type="entry name" value="5-OXOPROLINASE RELATED"/>
    <property type="match status" value="1"/>
</dbReference>
<dbReference type="Pfam" id="PF01968">
    <property type="entry name" value="Hydantoinase_A"/>
    <property type="match status" value="1"/>
</dbReference>